<evidence type="ECO:0000256" key="2">
    <source>
        <dbReference type="SAM" id="SignalP"/>
    </source>
</evidence>
<gene>
    <name evidence="4" type="ORF">HCJ96_00925</name>
</gene>
<feature type="signal peptide" evidence="2">
    <location>
        <begin position="1"/>
        <end position="18"/>
    </location>
</feature>
<proteinExistence type="inferred from homology"/>
<keyword evidence="5" id="KW-1185">Reference proteome</keyword>
<dbReference type="Pfam" id="PF08327">
    <property type="entry name" value="AHSA1"/>
    <property type="match status" value="1"/>
</dbReference>
<comment type="caution">
    <text evidence="4">The sequence shown here is derived from an EMBL/GenBank/DDBJ whole genome shotgun (WGS) entry which is preliminary data.</text>
</comment>
<protein>
    <submittedName>
        <fullName evidence="4">SRPBCC domain-containing protein</fullName>
    </submittedName>
</protein>
<keyword evidence="2" id="KW-0732">Signal</keyword>
<dbReference type="Gene3D" id="3.30.530.20">
    <property type="match status" value="1"/>
</dbReference>
<evidence type="ECO:0000256" key="1">
    <source>
        <dbReference type="ARBA" id="ARBA00006817"/>
    </source>
</evidence>
<dbReference type="SUPFAM" id="SSF55961">
    <property type="entry name" value="Bet v1-like"/>
    <property type="match status" value="1"/>
</dbReference>
<name>A0ABX1QY12_9ALTE</name>
<organism evidence="4 5">
    <name type="scientific">Alteromonas ponticola</name>
    <dbReference type="NCBI Taxonomy" id="2720613"/>
    <lineage>
        <taxon>Bacteria</taxon>
        <taxon>Pseudomonadati</taxon>
        <taxon>Pseudomonadota</taxon>
        <taxon>Gammaproteobacteria</taxon>
        <taxon>Alteromonadales</taxon>
        <taxon>Alteromonadaceae</taxon>
        <taxon>Alteromonas/Salinimonas group</taxon>
        <taxon>Alteromonas</taxon>
    </lineage>
</organism>
<evidence type="ECO:0000259" key="3">
    <source>
        <dbReference type="Pfam" id="PF08327"/>
    </source>
</evidence>
<comment type="similarity">
    <text evidence="1">Belongs to the AHA1 family.</text>
</comment>
<sequence>MVKRILLIISAVILPVKANVLHVDNAGFIIENEIVTTHSAKKVWHALINDVDKWWPKDHSWWNGTFTIAPSAGGCFCEKKGKQQAQHMQVTFVDPARMLRMTGGLGPLQGMGVYGALNWQFESVDNGTKVTLTYYAQGYRPEGFADFAPVVAKVQHQQLNALKSYIETNNTK</sequence>
<feature type="chain" id="PRO_5046796721" evidence="2">
    <location>
        <begin position="19"/>
        <end position="172"/>
    </location>
</feature>
<dbReference type="Proteomes" id="UP000709336">
    <property type="component" value="Unassembled WGS sequence"/>
</dbReference>
<dbReference type="EMBL" id="JAATNW010000001">
    <property type="protein sequence ID" value="NMH58586.1"/>
    <property type="molecule type" value="Genomic_DNA"/>
</dbReference>
<dbReference type="InterPro" id="IPR023393">
    <property type="entry name" value="START-like_dom_sf"/>
</dbReference>
<accession>A0ABX1QY12</accession>
<dbReference type="InterPro" id="IPR013538">
    <property type="entry name" value="ASHA1/2-like_C"/>
</dbReference>
<dbReference type="RefSeq" id="WP_169209151.1">
    <property type="nucleotide sequence ID" value="NZ_JAATNW010000001.1"/>
</dbReference>
<evidence type="ECO:0000313" key="4">
    <source>
        <dbReference type="EMBL" id="NMH58586.1"/>
    </source>
</evidence>
<evidence type="ECO:0000313" key="5">
    <source>
        <dbReference type="Proteomes" id="UP000709336"/>
    </source>
</evidence>
<reference evidence="4 5" key="1">
    <citation type="submission" date="2020-03" db="EMBL/GenBank/DDBJ databases">
        <title>Alteromonas ponticola sp. nov., isolated from seawater.</title>
        <authorList>
            <person name="Yoon J.-H."/>
            <person name="Kim Y.-O."/>
        </authorList>
    </citation>
    <scope>NUCLEOTIDE SEQUENCE [LARGE SCALE GENOMIC DNA]</scope>
    <source>
        <strain evidence="4 5">MYP5</strain>
    </source>
</reference>
<dbReference type="CDD" id="cd07814">
    <property type="entry name" value="SRPBCC_CalC_Aha1-like"/>
    <property type="match status" value="1"/>
</dbReference>
<feature type="domain" description="Activator of Hsp90 ATPase homologue 1/2-like C-terminal" evidence="3">
    <location>
        <begin position="39"/>
        <end position="167"/>
    </location>
</feature>